<dbReference type="InterPro" id="IPR009057">
    <property type="entry name" value="Homeodomain-like_sf"/>
</dbReference>
<reference evidence="6 7" key="1">
    <citation type="submission" date="2024-04" db="EMBL/GenBank/DDBJ databases">
        <title>Novel species of the genus Ideonella isolated from streams.</title>
        <authorList>
            <person name="Lu H."/>
        </authorList>
    </citation>
    <scope>NUCLEOTIDE SEQUENCE [LARGE SCALE GENOMIC DNA]</scope>
    <source>
        <strain evidence="6 7">LYT19W</strain>
    </source>
</reference>
<gene>
    <name evidence="6" type="ORF">AACH00_03325</name>
</gene>
<keyword evidence="1" id="KW-0805">Transcription regulation</keyword>
<keyword evidence="2 4" id="KW-0238">DNA-binding</keyword>
<dbReference type="EMBL" id="JBBUTI010000002">
    <property type="protein sequence ID" value="MEK8045374.1"/>
    <property type="molecule type" value="Genomic_DNA"/>
</dbReference>
<sequence length="228" mass="25053">MSATHPEPIKRTRRRSLADQAEFRQTILKLANAIFAAEGYDALSMRRLANEAGVPPMTLYRYFPSKYHLLRHIWDDLLVEAAASANAASANATEPVAVLTAWLGGFVDYWLNNRDHYLLVFTTGHEGSRESLGLAPYLEASPGKIVLEHLGSLLDACLPAAGSADSLGRDARRALGEWLMCRLFGLLHPVLYLPTFPWRSPALLRDEMLAEVAAKISAVTGRCPPAVT</sequence>
<keyword evidence="3" id="KW-0804">Transcription</keyword>
<dbReference type="SUPFAM" id="SSF46689">
    <property type="entry name" value="Homeodomain-like"/>
    <property type="match status" value="1"/>
</dbReference>
<dbReference type="PANTHER" id="PTHR30055:SF234">
    <property type="entry name" value="HTH-TYPE TRANSCRIPTIONAL REGULATOR BETI"/>
    <property type="match status" value="1"/>
</dbReference>
<organism evidence="6 7">
    <name type="scientific">Ideonella margarita</name>
    <dbReference type="NCBI Taxonomy" id="2984191"/>
    <lineage>
        <taxon>Bacteria</taxon>
        <taxon>Pseudomonadati</taxon>
        <taxon>Pseudomonadota</taxon>
        <taxon>Betaproteobacteria</taxon>
        <taxon>Burkholderiales</taxon>
        <taxon>Sphaerotilaceae</taxon>
        <taxon>Ideonella</taxon>
    </lineage>
</organism>
<evidence type="ECO:0000313" key="7">
    <source>
        <dbReference type="Proteomes" id="UP001379945"/>
    </source>
</evidence>
<dbReference type="InterPro" id="IPR001647">
    <property type="entry name" value="HTH_TetR"/>
</dbReference>
<dbReference type="Proteomes" id="UP001379945">
    <property type="component" value="Unassembled WGS sequence"/>
</dbReference>
<dbReference type="InterPro" id="IPR050109">
    <property type="entry name" value="HTH-type_TetR-like_transc_reg"/>
</dbReference>
<dbReference type="Pfam" id="PF00440">
    <property type="entry name" value="TetR_N"/>
    <property type="match status" value="1"/>
</dbReference>
<evidence type="ECO:0000259" key="5">
    <source>
        <dbReference type="PROSITE" id="PS50977"/>
    </source>
</evidence>
<evidence type="ECO:0000313" key="6">
    <source>
        <dbReference type="EMBL" id="MEK8045374.1"/>
    </source>
</evidence>
<dbReference type="PRINTS" id="PR00455">
    <property type="entry name" value="HTHTETR"/>
</dbReference>
<protein>
    <submittedName>
        <fullName evidence="6">Helix-turn-helix domain-containing protein</fullName>
    </submittedName>
</protein>
<evidence type="ECO:0000256" key="1">
    <source>
        <dbReference type="ARBA" id="ARBA00023015"/>
    </source>
</evidence>
<feature type="domain" description="HTH tetR-type" evidence="5">
    <location>
        <begin position="21"/>
        <end position="81"/>
    </location>
</feature>
<name>A0ABU9C0L0_9BURK</name>
<dbReference type="Gene3D" id="1.10.357.10">
    <property type="entry name" value="Tetracycline Repressor, domain 2"/>
    <property type="match status" value="1"/>
</dbReference>
<dbReference type="PROSITE" id="PS50977">
    <property type="entry name" value="HTH_TETR_2"/>
    <property type="match status" value="1"/>
</dbReference>
<feature type="DNA-binding region" description="H-T-H motif" evidence="4">
    <location>
        <begin position="44"/>
        <end position="63"/>
    </location>
</feature>
<evidence type="ECO:0000256" key="3">
    <source>
        <dbReference type="ARBA" id="ARBA00023163"/>
    </source>
</evidence>
<proteinExistence type="predicted"/>
<keyword evidence="7" id="KW-1185">Reference proteome</keyword>
<comment type="caution">
    <text evidence="6">The sequence shown here is derived from an EMBL/GenBank/DDBJ whole genome shotgun (WGS) entry which is preliminary data.</text>
</comment>
<dbReference type="RefSeq" id="WP_341397538.1">
    <property type="nucleotide sequence ID" value="NZ_JBBUTI010000002.1"/>
</dbReference>
<evidence type="ECO:0000256" key="2">
    <source>
        <dbReference type="ARBA" id="ARBA00023125"/>
    </source>
</evidence>
<accession>A0ABU9C0L0</accession>
<dbReference type="PANTHER" id="PTHR30055">
    <property type="entry name" value="HTH-TYPE TRANSCRIPTIONAL REGULATOR RUTR"/>
    <property type="match status" value="1"/>
</dbReference>
<evidence type="ECO:0000256" key="4">
    <source>
        <dbReference type="PROSITE-ProRule" id="PRU00335"/>
    </source>
</evidence>